<dbReference type="EMBL" id="JAXIVS010000006">
    <property type="protein sequence ID" value="MDY7228729.1"/>
    <property type="molecule type" value="Genomic_DNA"/>
</dbReference>
<feature type="signal peptide" evidence="1">
    <location>
        <begin position="1"/>
        <end position="23"/>
    </location>
</feature>
<accession>A0ABU5H6K9</accession>
<organism evidence="2 3">
    <name type="scientific">Hyalangium rubrum</name>
    <dbReference type="NCBI Taxonomy" id="3103134"/>
    <lineage>
        <taxon>Bacteria</taxon>
        <taxon>Pseudomonadati</taxon>
        <taxon>Myxococcota</taxon>
        <taxon>Myxococcia</taxon>
        <taxon>Myxococcales</taxon>
        <taxon>Cystobacterineae</taxon>
        <taxon>Archangiaceae</taxon>
        <taxon>Hyalangium</taxon>
    </lineage>
</organism>
<dbReference type="Gene3D" id="1.25.40.10">
    <property type="entry name" value="Tetratricopeptide repeat domain"/>
    <property type="match status" value="1"/>
</dbReference>
<dbReference type="InterPro" id="IPR011990">
    <property type="entry name" value="TPR-like_helical_dom_sf"/>
</dbReference>
<keyword evidence="3" id="KW-1185">Reference proteome</keyword>
<dbReference type="SUPFAM" id="SSF48452">
    <property type="entry name" value="TPR-like"/>
    <property type="match status" value="1"/>
</dbReference>
<evidence type="ECO:0000313" key="3">
    <source>
        <dbReference type="Proteomes" id="UP001291309"/>
    </source>
</evidence>
<name>A0ABU5H6K9_9BACT</name>
<protein>
    <submittedName>
        <fullName evidence="2">Tetratricopeptide repeat protein</fullName>
    </submittedName>
</protein>
<dbReference type="Pfam" id="PF13432">
    <property type="entry name" value="TPR_16"/>
    <property type="match status" value="2"/>
</dbReference>
<dbReference type="RefSeq" id="WP_321547447.1">
    <property type="nucleotide sequence ID" value="NZ_JAXIVS010000006.1"/>
</dbReference>
<gene>
    <name evidence="2" type="ORF">SYV04_20060</name>
</gene>
<feature type="chain" id="PRO_5047534459" evidence="1">
    <location>
        <begin position="24"/>
        <end position="348"/>
    </location>
</feature>
<keyword evidence="1" id="KW-0732">Signal</keyword>
<evidence type="ECO:0000313" key="2">
    <source>
        <dbReference type="EMBL" id="MDY7228729.1"/>
    </source>
</evidence>
<comment type="caution">
    <text evidence="2">The sequence shown here is derived from an EMBL/GenBank/DDBJ whole genome shotgun (WGS) entry which is preliminary data.</text>
</comment>
<proteinExistence type="predicted"/>
<evidence type="ECO:0000256" key="1">
    <source>
        <dbReference type="SAM" id="SignalP"/>
    </source>
</evidence>
<reference evidence="2 3" key="1">
    <citation type="submission" date="2023-12" db="EMBL/GenBank/DDBJ databases">
        <title>the genome sequence of Hyalangium sp. s54d21.</title>
        <authorList>
            <person name="Zhang X."/>
        </authorList>
    </citation>
    <scope>NUCLEOTIDE SEQUENCE [LARGE SCALE GENOMIC DNA]</scope>
    <source>
        <strain evidence="3">s54d21</strain>
    </source>
</reference>
<dbReference type="Proteomes" id="UP001291309">
    <property type="component" value="Unassembled WGS sequence"/>
</dbReference>
<sequence>MSMKKQLTLGAALAMALTTPALAAPKLQLTIQGDVEVAGKEEAEAGDKAFAAGDFRSALAAYGEGFADTKDPDFLYALGQTQKALGNKAEAKSLFESYLAGAGELKYRGEAATEAGVKATKGLVGGVVNTVGGAANAVVGVVGGLASTVYTAVKVNVADKLEAGAQEVAKKGDEAYAAGKYAEARAFYDQAYEKSQQGLALFAEGMANAQAGKGAEARAALAGFLASAPKGEQADQARQMLLAMGGSPQMMAKGVSIASKMAKEAKTEATNADKAFKAGRFMEAAKFYGEAYAKKNDAVALYGKGMAQYAEGDVKEAAESFKSYLASGGKLEFKTQAEAALAASWGAE</sequence>